<keyword evidence="10 14" id="KW-0456">Lyase</keyword>
<dbReference type="PANTHER" id="PTHR43612">
    <property type="entry name" value="TRIFUNCTIONAL ENZYME SUBUNIT ALPHA"/>
    <property type="match status" value="1"/>
</dbReference>
<evidence type="ECO:0000256" key="7">
    <source>
        <dbReference type="ARBA" id="ARBA00023027"/>
    </source>
</evidence>
<comment type="similarity">
    <text evidence="14">In the C-terminal section; belongs to the 3-hydroxyacyl-CoA dehydrogenase family.</text>
</comment>
<evidence type="ECO:0000256" key="15">
    <source>
        <dbReference type="SAM" id="MobiDB-lite"/>
    </source>
</evidence>
<dbReference type="PANTHER" id="PTHR43612:SF3">
    <property type="entry name" value="TRIFUNCTIONAL ENZYME SUBUNIT ALPHA, MITOCHONDRIAL"/>
    <property type="match status" value="1"/>
</dbReference>
<evidence type="ECO:0000256" key="1">
    <source>
        <dbReference type="ARBA" id="ARBA00005005"/>
    </source>
</evidence>
<dbReference type="HAMAP" id="MF_01621">
    <property type="entry name" value="FadB"/>
    <property type="match status" value="1"/>
</dbReference>
<keyword evidence="5 14" id="KW-0442">Lipid degradation</keyword>
<dbReference type="EC" id="4.2.1.17" evidence="14"/>
<feature type="binding site" evidence="14">
    <location>
        <position position="463"/>
    </location>
    <ligand>
        <name>NAD(+)</name>
        <dbReference type="ChEBI" id="CHEBI:57540"/>
    </ligand>
</feature>
<organism evidence="18 19">
    <name type="scientific">Salmonella enterica subsp. enterica serovar Adelaide str. A4-669</name>
    <dbReference type="NCBI Taxonomy" id="913063"/>
    <lineage>
        <taxon>Bacteria</taxon>
        <taxon>Pseudomonadati</taxon>
        <taxon>Pseudomonadota</taxon>
        <taxon>Gammaproteobacteria</taxon>
        <taxon>Enterobacterales</taxon>
        <taxon>Enterobacteriaceae</taxon>
        <taxon>Salmonella</taxon>
    </lineage>
</organism>
<comment type="catalytic activity">
    <reaction evidence="14">
        <text>a (3S)-3-hydroxyacyl-CoA = a (2E)-enoyl-CoA + H2O</text>
        <dbReference type="Rhea" id="RHEA:16105"/>
        <dbReference type="ChEBI" id="CHEBI:15377"/>
        <dbReference type="ChEBI" id="CHEBI:57318"/>
        <dbReference type="ChEBI" id="CHEBI:58856"/>
        <dbReference type="EC" id="4.2.1.17"/>
    </reaction>
</comment>
<proteinExistence type="inferred from homology"/>
<evidence type="ECO:0000259" key="16">
    <source>
        <dbReference type="Pfam" id="PF00725"/>
    </source>
</evidence>
<protein>
    <recommendedName>
        <fullName evidence="14">Fatty acid oxidation complex subunit alpha</fullName>
    </recommendedName>
    <domain>
        <recommendedName>
            <fullName evidence="14">Enoyl-CoA hydratase/Delta(3)-cis-Delta(2)-trans-enoyl-CoA isomerase/3-hydroxybutyryl-CoA epimerase</fullName>
            <ecNumber evidence="14">4.2.1.17</ecNumber>
            <ecNumber evidence="14">5.1.2.3</ecNumber>
            <ecNumber evidence="14">5.3.3.8</ecNumber>
        </recommendedName>
    </domain>
    <domain>
        <recommendedName>
            <fullName evidence="14">3-hydroxyacyl-CoA dehydrogenase</fullName>
            <ecNumber evidence="14">1.1.1.35</ecNumber>
        </recommendedName>
    </domain>
</protein>
<accession>A0A6C8GFV8</accession>
<name>A0A6C8GFV8_SALET</name>
<keyword evidence="9 14" id="KW-0413">Isomerase</keyword>
<dbReference type="InterPro" id="IPR012799">
    <property type="entry name" value="FadB"/>
</dbReference>
<comment type="similarity">
    <text evidence="3 14">In the N-terminal section; belongs to the enoyl-CoA hydratase/isomerase family.</text>
</comment>
<dbReference type="EC" id="5.3.3.8" evidence="14"/>
<feature type="site" description="Important for catalytic activity" evidence="14">
    <location>
        <position position="161"/>
    </location>
</feature>
<comment type="subunit">
    <text evidence="13 14">Heterotetramer of two alpha chains (FadB) and two beta chains (FadA).</text>
</comment>
<feature type="region of interest" description="3-hydroxyacyl-CoA dehydrogenase" evidence="14">
    <location>
        <begin position="367"/>
        <end position="785"/>
    </location>
</feature>
<dbReference type="EMBL" id="AFCI01001816">
    <property type="protein sequence ID" value="EHC29731.1"/>
    <property type="molecule type" value="Genomic_DNA"/>
</dbReference>
<keyword evidence="4 14" id="KW-0276">Fatty acid metabolism</keyword>
<dbReference type="FunFam" id="3.90.226.10:FF:000018">
    <property type="entry name" value="Fatty acid oxidation complex subunit alpha"/>
    <property type="match status" value="1"/>
</dbReference>
<evidence type="ECO:0000256" key="3">
    <source>
        <dbReference type="ARBA" id="ARBA00008750"/>
    </source>
</evidence>
<dbReference type="InterPro" id="IPR008927">
    <property type="entry name" value="6-PGluconate_DH-like_C_sf"/>
</dbReference>
<dbReference type="Pfam" id="PF00725">
    <property type="entry name" value="3HCDH"/>
    <property type="match status" value="2"/>
</dbReference>
<evidence type="ECO:0000256" key="13">
    <source>
        <dbReference type="ARBA" id="ARBA00065953"/>
    </source>
</evidence>
<feature type="region of interest" description="Disordered" evidence="15">
    <location>
        <begin position="764"/>
        <end position="785"/>
    </location>
</feature>
<dbReference type="GO" id="GO:0016509">
    <property type="term" value="F:long-chain (3S)-3-hydroxyacyl-CoA dehydrogenase (NAD+) activity"/>
    <property type="evidence" value="ECO:0007669"/>
    <property type="project" value="TreeGrafter"/>
</dbReference>
<dbReference type="SUPFAM" id="SSF51735">
    <property type="entry name" value="NAD(P)-binding Rossmann-fold domains"/>
    <property type="match status" value="1"/>
</dbReference>
<evidence type="ECO:0000256" key="11">
    <source>
        <dbReference type="ARBA" id="ARBA00023268"/>
    </source>
</evidence>
<comment type="caution">
    <text evidence="18">The sequence shown here is derived from an EMBL/GenBank/DDBJ whole genome shotgun (WGS) entry which is preliminary data.</text>
</comment>
<reference evidence="18 19" key="1">
    <citation type="journal article" date="2011" name="BMC Genomics">
        <title>Genome sequencing reveals diversification of virulence factor content and possible host adaptation in distinct subpopulations of Salmonella enterica.</title>
        <authorList>
            <person name="den Bakker H.C."/>
            <person name="Moreno Switt A.I."/>
            <person name="Govoni G."/>
            <person name="Cummings C.A."/>
            <person name="Ranieri M.L."/>
            <person name="Degoricija L."/>
            <person name="Hoelzer K."/>
            <person name="Rodriguez-Rivera L.D."/>
            <person name="Brown S."/>
            <person name="Bolchacova E."/>
            <person name="Furtado M.R."/>
            <person name="Wiedmann M."/>
        </authorList>
    </citation>
    <scope>NUCLEOTIDE SEQUENCE [LARGE SCALE GENOMIC DNA]</scope>
    <source>
        <strain evidence="18 19">A4-669</strain>
    </source>
</reference>
<dbReference type="GO" id="GO:0070403">
    <property type="term" value="F:NAD+ binding"/>
    <property type="evidence" value="ECO:0007669"/>
    <property type="project" value="InterPro"/>
</dbReference>
<dbReference type="InterPro" id="IPR050136">
    <property type="entry name" value="FA_oxidation_alpha_subunit"/>
</dbReference>
<dbReference type="PROSITE" id="PS00067">
    <property type="entry name" value="3HCDH"/>
    <property type="match status" value="1"/>
</dbReference>
<dbReference type="InterPro" id="IPR006180">
    <property type="entry name" value="3-OHacyl-CoA_DH_CS"/>
</dbReference>
<dbReference type="AlphaFoldDB" id="A0A6C8GFV8"/>
<evidence type="ECO:0000313" key="19">
    <source>
        <dbReference type="Proteomes" id="UP000004906"/>
    </source>
</evidence>
<dbReference type="Gene3D" id="3.40.50.720">
    <property type="entry name" value="NAD(P)-binding Rossmann-like Domain"/>
    <property type="match status" value="1"/>
</dbReference>
<dbReference type="InterPro" id="IPR001753">
    <property type="entry name" value="Enoyl-CoA_hydra/iso"/>
</dbReference>
<sequence>MISAERDHIGISLIIYLHFINTKYTLRFIWYDQITLWIQETDMLYKGDTLYLDWLEDGIAELVFDAPGSVNKLDTATVASLGQALEVLEKQHDLKGLLLRSNKAAFIVGADITEFLSLFLVPEEQLSQWLHFANSVFNRLEDLPVPTLAAVNGYALGGGCECVLATDYRLATPDPTPDLRIGLLATPDLRIGLPETKLGIMPGFGGSVRLPRMLGADSALEIIAAGKDVGAEHALKIGLVDGVVKQEKLIEGAIAVLRQAITGDLDWRAKRQPKLEPLKLSKIEAAMSFTIAKGMVAQTAGKHYPAPMTAVKTIEAAARFGREEALNLENKSFVPLAHTNEARALVGIFLNDQYVKGKAKKLTKDIETPKQAAVLGAGIMGGGIAYQSAWKGVPVIMKDISDKSLNLGMTEAAKLLNKQLERGKIDGLKLASVISTIHPTLDYAGFDRVDVVVEAVVENPKVKKAVLAETEQKVRPETVLASNTSTIPIGELASALERPENFCGMHFFNPVHRMPLVEIIRGEKSSDETIAKVVAWASKMGKTPIVVNDCPGFFVNRVLFPYFAGFSQLLRDGADFRKVDKVMEKQFGWPMGPAYLLDVVGIDTAHHAQAVMAAGFPQRMQKEYRDAIDALFDASRFGQKNGLGFWRYKEDSKGKPKKEEDAAVDDLLASVSQPKRDFSDDEIIARMMIPMINEVVRCLEEGIIASPAEADMALVYGLGFPPFHGGAFRWLDTQGSAKYLDMAQQYQHLGPLYEVPEGLRNKARHNEPYYPPVEPARPVGSLKTA</sequence>
<dbReference type="InterPro" id="IPR018376">
    <property type="entry name" value="Enoyl-CoA_hyd/isom_CS"/>
</dbReference>
<feature type="binding site" evidence="14">
    <location>
        <position position="352"/>
    </location>
    <ligand>
        <name>substrate</name>
    </ligand>
</feature>
<dbReference type="EC" id="5.1.2.3" evidence="14"/>
<feature type="binding site" evidence="14">
    <location>
        <position position="399"/>
    </location>
    <ligand>
        <name>NAD(+)</name>
        <dbReference type="ChEBI" id="CHEBI:57540"/>
    </ligand>
</feature>
<dbReference type="SUPFAM" id="SSF52096">
    <property type="entry name" value="ClpP/crotonase"/>
    <property type="match status" value="1"/>
</dbReference>
<feature type="domain" description="3-hydroxyacyl-CoA dehydrogenase NAD binding" evidence="17">
    <location>
        <begin position="372"/>
        <end position="550"/>
    </location>
</feature>
<dbReference type="InterPro" id="IPR036291">
    <property type="entry name" value="NAD(P)-bd_dom_sf"/>
</dbReference>
<dbReference type="GO" id="GO:0006635">
    <property type="term" value="P:fatty acid beta-oxidation"/>
    <property type="evidence" value="ECO:0007669"/>
    <property type="project" value="UniProtKB-UniRule"/>
</dbReference>
<feature type="binding site" evidence="14">
    <location>
        <position position="380"/>
    </location>
    <ligand>
        <name>NAD(+)</name>
        <dbReference type="ChEBI" id="CHEBI:57540"/>
    </ligand>
</feature>
<comment type="catalytic activity">
    <reaction evidence="14">
        <text>a (3Z)-enoyl-CoA = a 4-saturated (2E)-enoyl-CoA</text>
        <dbReference type="Rhea" id="RHEA:45900"/>
        <dbReference type="ChEBI" id="CHEBI:85097"/>
        <dbReference type="ChEBI" id="CHEBI:85489"/>
        <dbReference type="EC" id="5.3.3.8"/>
    </reaction>
</comment>
<feature type="region of interest" description="Enoyl-CoA hydratase/isomerase" evidence="14">
    <location>
        <begin position="1"/>
        <end position="245"/>
    </location>
</feature>
<dbReference type="InterPro" id="IPR006176">
    <property type="entry name" value="3-OHacyl-CoA_DH_NAD-bd"/>
</dbReference>
<dbReference type="FunFam" id="3.40.50.720:FF:000009">
    <property type="entry name" value="Fatty oxidation complex, alpha subunit"/>
    <property type="match status" value="1"/>
</dbReference>
<comment type="function">
    <text evidence="14">Involved in the aerobic and anaerobic degradation of long-chain fatty acids via beta-oxidation cycle. Catalyzes the formation of 3-oxoacyl-CoA from enoyl-CoA via L-3-hydroxyacyl-CoA. It can also use D-3-hydroxyacyl-CoA and cis-3-enoyl-CoA as substrate.</text>
</comment>
<feature type="domain" description="3-hydroxyacyl-CoA dehydrogenase C-terminal" evidence="16">
    <location>
        <begin position="683"/>
        <end position="747"/>
    </location>
</feature>
<feature type="binding site" evidence="14">
    <location>
        <begin position="456"/>
        <end position="458"/>
    </location>
    <ligand>
        <name>NAD(+)</name>
        <dbReference type="ChEBI" id="CHEBI:57540"/>
    </ligand>
</feature>
<comment type="catalytic activity">
    <reaction evidence="14">
        <text>a (3E)-enoyl-CoA = a 4-saturated (2E)-enoyl-CoA</text>
        <dbReference type="Rhea" id="RHEA:45228"/>
        <dbReference type="ChEBI" id="CHEBI:58521"/>
        <dbReference type="ChEBI" id="CHEBI:85097"/>
        <dbReference type="EC" id="5.3.3.8"/>
    </reaction>
</comment>
<keyword evidence="8 14" id="KW-0443">Lipid metabolism</keyword>
<dbReference type="UniPathway" id="UPA00659"/>
<keyword evidence="11 14" id="KW-0511">Multifunctional enzyme</keyword>
<evidence type="ECO:0000256" key="12">
    <source>
        <dbReference type="ARBA" id="ARBA00049556"/>
    </source>
</evidence>
<dbReference type="GO" id="GO:0004165">
    <property type="term" value="F:delta(3)-delta(2)-enoyl-CoA isomerase activity"/>
    <property type="evidence" value="ECO:0007669"/>
    <property type="project" value="UniProtKB-UniRule"/>
</dbReference>
<dbReference type="Gene3D" id="1.10.1040.50">
    <property type="match status" value="1"/>
</dbReference>
<feature type="binding site" evidence="14">
    <location>
        <position position="716"/>
    </location>
    <ligand>
        <name>substrate</name>
    </ligand>
</feature>
<evidence type="ECO:0000256" key="4">
    <source>
        <dbReference type="ARBA" id="ARBA00022832"/>
    </source>
</evidence>
<evidence type="ECO:0000259" key="17">
    <source>
        <dbReference type="Pfam" id="PF02737"/>
    </source>
</evidence>
<feature type="binding site" evidence="14">
    <location>
        <position position="509"/>
    </location>
    <ligand>
        <name>NAD(+)</name>
        <dbReference type="ChEBI" id="CHEBI:57540"/>
    </ligand>
</feature>
<evidence type="ECO:0000256" key="5">
    <source>
        <dbReference type="ARBA" id="ARBA00022963"/>
    </source>
</evidence>
<dbReference type="GO" id="GO:0036125">
    <property type="term" value="C:fatty acid beta-oxidation multienzyme complex"/>
    <property type="evidence" value="ECO:0007669"/>
    <property type="project" value="InterPro"/>
</dbReference>
<dbReference type="CDD" id="cd06558">
    <property type="entry name" value="crotonase-like"/>
    <property type="match status" value="1"/>
</dbReference>
<gene>
    <name evidence="14" type="primary">fadB</name>
    <name evidence="18" type="ORF">LTSEADE_5477</name>
</gene>
<dbReference type="Pfam" id="PF00378">
    <property type="entry name" value="ECH_1"/>
    <property type="match status" value="1"/>
</dbReference>
<dbReference type="EC" id="1.1.1.35" evidence="14"/>
<dbReference type="FunFam" id="1.10.1040.50:FF:000001">
    <property type="entry name" value="Fatty acid oxidation complex subunit alpha"/>
    <property type="match status" value="1"/>
</dbReference>
<comment type="similarity">
    <text evidence="2">In the central section; belongs to the 3-hydroxyacyl-CoA dehydrogenase family.</text>
</comment>
<comment type="catalytic activity">
    <reaction evidence="14">
        <text>(3S)-3-hydroxybutanoyl-CoA = (3R)-3-hydroxybutanoyl-CoA</text>
        <dbReference type="Rhea" id="RHEA:21760"/>
        <dbReference type="ChEBI" id="CHEBI:57315"/>
        <dbReference type="ChEBI" id="CHEBI:57316"/>
        <dbReference type="EC" id="5.1.2.3"/>
    </reaction>
</comment>
<comment type="catalytic activity">
    <reaction evidence="14">
        <text>a 4-saturated-(3S)-3-hydroxyacyl-CoA = a (3E)-enoyl-CoA + H2O</text>
        <dbReference type="Rhea" id="RHEA:20724"/>
        <dbReference type="ChEBI" id="CHEBI:15377"/>
        <dbReference type="ChEBI" id="CHEBI:58521"/>
        <dbReference type="ChEBI" id="CHEBI:137480"/>
        <dbReference type="EC" id="4.2.1.17"/>
    </reaction>
</comment>
<feature type="site" description="Important for catalytic activity" evidence="14">
    <location>
        <position position="195"/>
    </location>
</feature>
<keyword evidence="7 14" id="KW-0520">NAD</keyword>
<comment type="pathway">
    <text evidence="1 14">Lipid metabolism; fatty acid beta-oxidation.</text>
</comment>
<dbReference type="Proteomes" id="UP000004906">
    <property type="component" value="Unassembled WGS sequence"/>
</dbReference>
<evidence type="ECO:0000256" key="8">
    <source>
        <dbReference type="ARBA" id="ARBA00023098"/>
    </source>
</evidence>
<dbReference type="NCBIfam" id="TIGR02437">
    <property type="entry name" value="FadB"/>
    <property type="match status" value="1"/>
</dbReference>
<dbReference type="GO" id="GO:0008692">
    <property type="term" value="F:3-hydroxybutyryl-CoA epimerase activity"/>
    <property type="evidence" value="ECO:0007669"/>
    <property type="project" value="UniProtKB-UniRule"/>
</dbReference>
<evidence type="ECO:0000256" key="9">
    <source>
        <dbReference type="ARBA" id="ARBA00023235"/>
    </source>
</evidence>
<evidence type="ECO:0000256" key="10">
    <source>
        <dbReference type="ARBA" id="ARBA00023239"/>
    </source>
</evidence>
<dbReference type="Pfam" id="PF02737">
    <property type="entry name" value="3HCDH_N"/>
    <property type="match status" value="1"/>
</dbReference>
<dbReference type="SUPFAM" id="SSF48179">
    <property type="entry name" value="6-phosphogluconate dehydrogenase C-terminal domain-like"/>
    <property type="match status" value="2"/>
</dbReference>
<evidence type="ECO:0000256" key="2">
    <source>
        <dbReference type="ARBA" id="ARBA00007005"/>
    </source>
</evidence>
<dbReference type="InterPro" id="IPR029045">
    <property type="entry name" value="ClpP/crotonase-like_dom_sf"/>
</dbReference>
<dbReference type="PROSITE" id="PS00166">
    <property type="entry name" value="ENOYL_COA_HYDRATASE"/>
    <property type="match status" value="1"/>
</dbReference>
<comment type="catalytic activity">
    <reaction evidence="12 14">
        <text>a (3S)-3-hydroxyacyl-CoA + NAD(+) = a 3-oxoacyl-CoA + NADH + H(+)</text>
        <dbReference type="Rhea" id="RHEA:22432"/>
        <dbReference type="ChEBI" id="CHEBI:15378"/>
        <dbReference type="ChEBI" id="CHEBI:57318"/>
        <dbReference type="ChEBI" id="CHEBI:57540"/>
        <dbReference type="ChEBI" id="CHEBI:57945"/>
        <dbReference type="ChEBI" id="CHEBI:90726"/>
        <dbReference type="EC" id="1.1.1.35"/>
    </reaction>
</comment>
<evidence type="ECO:0000256" key="14">
    <source>
        <dbReference type="HAMAP-Rule" id="MF_01621"/>
    </source>
</evidence>
<feature type="domain" description="3-hydroxyacyl-CoA dehydrogenase C-terminal" evidence="16">
    <location>
        <begin position="552"/>
        <end position="648"/>
    </location>
</feature>
<feature type="binding site" evidence="14">
    <location>
        <position position="556"/>
    </location>
    <ligand>
        <name>substrate</name>
    </ligand>
</feature>
<dbReference type="InterPro" id="IPR006108">
    <property type="entry name" value="3HC_DH_C"/>
</dbReference>
<evidence type="ECO:0000313" key="18">
    <source>
        <dbReference type="EMBL" id="EHC29731.1"/>
    </source>
</evidence>
<evidence type="ECO:0000256" key="6">
    <source>
        <dbReference type="ARBA" id="ARBA00023002"/>
    </source>
</evidence>
<dbReference type="GO" id="GO:0004300">
    <property type="term" value="F:enoyl-CoA hydratase activity"/>
    <property type="evidence" value="ECO:0007669"/>
    <property type="project" value="UniProtKB-UniRule"/>
</dbReference>
<feature type="active site" description="For 3-hydroxyacyl-CoA dehydrogenase activity" evidence="14">
    <location>
        <position position="506"/>
    </location>
</feature>
<dbReference type="NCBIfam" id="NF008727">
    <property type="entry name" value="PRK11730.1"/>
    <property type="match status" value="1"/>
</dbReference>
<keyword evidence="6 14" id="KW-0560">Oxidoreductase</keyword>
<feature type="binding site" evidence="14">
    <location>
        <position position="485"/>
    </location>
    <ligand>
        <name>NAD(+)</name>
        <dbReference type="ChEBI" id="CHEBI:57540"/>
    </ligand>
</feature>
<dbReference type="Gene3D" id="3.90.226.10">
    <property type="entry name" value="2-enoyl-CoA Hydratase, Chain A, domain 1"/>
    <property type="match status" value="1"/>
</dbReference>